<keyword evidence="2" id="KW-1185">Reference proteome</keyword>
<dbReference type="AlphaFoldDB" id="A0A3S5CUJ3"/>
<name>A0A3S5CUJ3_9PLAT</name>
<organism evidence="1 2">
    <name type="scientific">Protopolystoma xenopodis</name>
    <dbReference type="NCBI Taxonomy" id="117903"/>
    <lineage>
        <taxon>Eukaryota</taxon>
        <taxon>Metazoa</taxon>
        <taxon>Spiralia</taxon>
        <taxon>Lophotrochozoa</taxon>
        <taxon>Platyhelminthes</taxon>
        <taxon>Monogenea</taxon>
        <taxon>Polyopisthocotylea</taxon>
        <taxon>Polystomatidea</taxon>
        <taxon>Polystomatidae</taxon>
        <taxon>Protopolystoma</taxon>
    </lineage>
</organism>
<evidence type="ECO:0000313" key="2">
    <source>
        <dbReference type="Proteomes" id="UP000784294"/>
    </source>
</evidence>
<gene>
    <name evidence="1" type="ORF">PXEA_LOCUS31671</name>
</gene>
<comment type="caution">
    <text evidence="1">The sequence shown here is derived from an EMBL/GenBank/DDBJ whole genome shotgun (WGS) entry which is preliminary data.</text>
</comment>
<protein>
    <submittedName>
        <fullName evidence="1">Uncharacterized protein</fullName>
    </submittedName>
</protein>
<reference evidence="1" key="1">
    <citation type="submission" date="2018-11" db="EMBL/GenBank/DDBJ databases">
        <authorList>
            <consortium name="Pathogen Informatics"/>
        </authorList>
    </citation>
    <scope>NUCLEOTIDE SEQUENCE</scope>
</reference>
<proteinExistence type="predicted"/>
<dbReference type="Proteomes" id="UP000784294">
    <property type="component" value="Unassembled WGS sequence"/>
</dbReference>
<sequence>MIKCRWRGRPDYLRTGDEVRNWPKSVGKLLFGQPTRHEPVEWPLNYASDLHDPLRTSWFGSFVGASVCDRQKLRGSVGRKRKQSPARWSTTGLGLGLGLRIRQSVRHFHFVEMDTS</sequence>
<evidence type="ECO:0000313" key="1">
    <source>
        <dbReference type="EMBL" id="VEL38231.1"/>
    </source>
</evidence>
<dbReference type="EMBL" id="CAAALY010257292">
    <property type="protein sequence ID" value="VEL38231.1"/>
    <property type="molecule type" value="Genomic_DNA"/>
</dbReference>
<accession>A0A3S5CUJ3</accession>